<comment type="similarity">
    <text evidence="7">Belongs to the drug/metabolite transporter (DMT) superfamily. Small multidrug resistance (SMR) (TC 2.A.7.1) family.</text>
</comment>
<name>A0A5J5GBH7_9BACL</name>
<evidence type="ECO:0000256" key="6">
    <source>
        <dbReference type="ARBA" id="ARBA00023136"/>
    </source>
</evidence>
<evidence type="ECO:0000313" key="10">
    <source>
        <dbReference type="Proteomes" id="UP000367750"/>
    </source>
</evidence>
<dbReference type="Pfam" id="PF00893">
    <property type="entry name" value="Multi_Drug_Res"/>
    <property type="match status" value="1"/>
</dbReference>
<dbReference type="InterPro" id="IPR000390">
    <property type="entry name" value="Small_drug/metabolite_transptr"/>
</dbReference>
<dbReference type="FunFam" id="1.10.3730.20:FF:000001">
    <property type="entry name" value="Quaternary ammonium compound resistance transporter SugE"/>
    <property type="match status" value="1"/>
</dbReference>
<dbReference type="EMBL" id="VYKK01000008">
    <property type="protein sequence ID" value="KAA9005489.1"/>
    <property type="molecule type" value="Genomic_DNA"/>
</dbReference>
<evidence type="ECO:0000256" key="3">
    <source>
        <dbReference type="ARBA" id="ARBA00022475"/>
    </source>
</evidence>
<dbReference type="OrthoDB" id="21828at2"/>
<keyword evidence="3" id="KW-1003">Cell membrane</keyword>
<keyword evidence="6 8" id="KW-0472">Membrane</keyword>
<feature type="transmembrane region" description="Helical" evidence="8">
    <location>
        <begin position="56"/>
        <end position="78"/>
    </location>
</feature>
<dbReference type="InterPro" id="IPR045324">
    <property type="entry name" value="Small_multidrug_res"/>
</dbReference>
<organism evidence="9 10">
    <name type="scientific">Paenibacillus spiritus</name>
    <dbReference type="NCBI Taxonomy" id="2496557"/>
    <lineage>
        <taxon>Bacteria</taxon>
        <taxon>Bacillati</taxon>
        <taxon>Bacillota</taxon>
        <taxon>Bacilli</taxon>
        <taxon>Bacillales</taxon>
        <taxon>Paenibacillaceae</taxon>
        <taxon>Paenibacillus</taxon>
    </lineage>
</organism>
<keyword evidence="2" id="KW-0813">Transport</keyword>
<evidence type="ECO:0000256" key="4">
    <source>
        <dbReference type="ARBA" id="ARBA00022692"/>
    </source>
</evidence>
<evidence type="ECO:0000256" key="8">
    <source>
        <dbReference type="SAM" id="Phobius"/>
    </source>
</evidence>
<evidence type="ECO:0000313" key="9">
    <source>
        <dbReference type="EMBL" id="KAA9005489.1"/>
    </source>
</evidence>
<comment type="subcellular location">
    <subcellularLocation>
        <location evidence="1 7">Cell membrane</location>
        <topology evidence="1 7">Multi-pass membrane protein</topology>
    </subcellularLocation>
</comment>
<dbReference type="PANTHER" id="PTHR30561">
    <property type="entry name" value="SMR FAMILY PROTON-DEPENDENT DRUG EFFLUX TRANSPORTER SUGE"/>
    <property type="match status" value="1"/>
</dbReference>
<evidence type="ECO:0000256" key="2">
    <source>
        <dbReference type="ARBA" id="ARBA00022448"/>
    </source>
</evidence>
<keyword evidence="5 8" id="KW-1133">Transmembrane helix</keyword>
<protein>
    <submittedName>
        <fullName evidence="9">Multidrug efflux SMR transporter</fullName>
    </submittedName>
</protein>
<comment type="caution">
    <text evidence="9">The sequence shown here is derived from an EMBL/GenBank/DDBJ whole genome shotgun (WGS) entry which is preliminary data.</text>
</comment>
<evidence type="ECO:0000256" key="5">
    <source>
        <dbReference type="ARBA" id="ARBA00022989"/>
    </source>
</evidence>
<dbReference type="Proteomes" id="UP000367750">
    <property type="component" value="Unassembled WGS sequence"/>
</dbReference>
<feature type="transmembrane region" description="Helical" evidence="8">
    <location>
        <begin position="29"/>
        <end position="49"/>
    </location>
</feature>
<sequence length="104" mass="10892">MEWIALILAGCCEIAGVAGIKRMTRKPGLLSALMLLAAFGCSFSLLSLAMRSIPMATAYAIWTGIGTAGAAFLGMVRFGESRDWRRLVCIAAIVGSAIGLKLLG</sequence>
<keyword evidence="10" id="KW-1185">Reference proteome</keyword>
<reference evidence="9 10" key="1">
    <citation type="submission" date="2019-09" db="EMBL/GenBank/DDBJ databases">
        <title>Bacillus ochoae sp. nov., Paenibacillus whitsoniae sp. nov., Paenibacillus spiritus sp. nov. Isolated from the Mars Exploration Rover during spacecraft assembly.</title>
        <authorList>
            <person name="Seuylemezian A."/>
            <person name="Vaishampayan P."/>
        </authorList>
    </citation>
    <scope>NUCLEOTIDE SEQUENCE [LARGE SCALE GENOMIC DNA]</scope>
    <source>
        <strain evidence="9 10">MER_111</strain>
    </source>
</reference>
<dbReference type="AlphaFoldDB" id="A0A5J5GBH7"/>
<gene>
    <name evidence="9" type="ORF">F4V43_08450</name>
</gene>
<dbReference type="SUPFAM" id="SSF103481">
    <property type="entry name" value="Multidrug resistance efflux transporter EmrE"/>
    <property type="match status" value="1"/>
</dbReference>
<accession>A0A5J5GBH7</accession>
<evidence type="ECO:0000256" key="7">
    <source>
        <dbReference type="RuleBase" id="RU003942"/>
    </source>
</evidence>
<dbReference type="RefSeq" id="WP_150457802.1">
    <property type="nucleotide sequence ID" value="NZ_VYKK01000008.1"/>
</dbReference>
<dbReference type="GO" id="GO:0022857">
    <property type="term" value="F:transmembrane transporter activity"/>
    <property type="evidence" value="ECO:0007669"/>
    <property type="project" value="InterPro"/>
</dbReference>
<dbReference type="GO" id="GO:0005886">
    <property type="term" value="C:plasma membrane"/>
    <property type="evidence" value="ECO:0007669"/>
    <property type="project" value="UniProtKB-SubCell"/>
</dbReference>
<dbReference type="PANTHER" id="PTHR30561:SF0">
    <property type="entry name" value="GUANIDINIUM EXPORTER"/>
    <property type="match status" value="1"/>
</dbReference>
<dbReference type="Gene3D" id="1.10.3730.20">
    <property type="match status" value="1"/>
</dbReference>
<proteinExistence type="inferred from homology"/>
<dbReference type="InterPro" id="IPR037185">
    <property type="entry name" value="EmrE-like"/>
</dbReference>
<keyword evidence="4 7" id="KW-0812">Transmembrane</keyword>
<evidence type="ECO:0000256" key="1">
    <source>
        <dbReference type="ARBA" id="ARBA00004651"/>
    </source>
</evidence>